<protein>
    <submittedName>
        <fullName evidence="3">START-like domain-containing protein</fullName>
    </submittedName>
</protein>
<dbReference type="EMBL" id="LEKV01004549">
    <property type="protein sequence ID" value="KVH94566.1"/>
    <property type="molecule type" value="Genomic_DNA"/>
</dbReference>
<accession>A0A103XPJ5</accession>
<evidence type="ECO:0000313" key="4">
    <source>
        <dbReference type="Proteomes" id="UP000243975"/>
    </source>
</evidence>
<gene>
    <name evidence="3" type="ORF">Ccrd_003375</name>
</gene>
<dbReference type="PANTHER" id="PTHR34060">
    <property type="entry name" value="POLYKETIDE CYCLASE / DEHYDRASE AND LIPID TRANSPORT PROTEIN"/>
    <property type="match status" value="1"/>
</dbReference>
<name>A0A103XPJ5_CYNCS</name>
<dbReference type="InterPro" id="IPR023393">
    <property type="entry name" value="START-like_dom_sf"/>
</dbReference>
<evidence type="ECO:0000313" key="3">
    <source>
        <dbReference type="EMBL" id="KVH94566.1"/>
    </source>
</evidence>
<dbReference type="OMA" id="KMWLPVQ"/>
<keyword evidence="4" id="KW-1185">Reference proteome</keyword>
<feature type="domain" description="Coenzyme Q-binding protein COQ10 START" evidence="2">
    <location>
        <begin position="178"/>
        <end position="320"/>
    </location>
</feature>
<feature type="compositionally biased region" description="Low complexity" evidence="1">
    <location>
        <begin position="8"/>
        <end position="21"/>
    </location>
</feature>
<dbReference type="Pfam" id="PF03364">
    <property type="entry name" value="Polyketide_cyc"/>
    <property type="match status" value="1"/>
</dbReference>
<feature type="region of interest" description="Disordered" evidence="1">
    <location>
        <begin position="1"/>
        <end position="52"/>
    </location>
</feature>
<dbReference type="Gene3D" id="3.30.530.20">
    <property type="match status" value="1"/>
</dbReference>
<dbReference type="Gramene" id="KVH94566">
    <property type="protein sequence ID" value="KVH94566"/>
    <property type="gene ID" value="Ccrd_003375"/>
</dbReference>
<evidence type="ECO:0000256" key="1">
    <source>
        <dbReference type="SAM" id="MobiDB-lite"/>
    </source>
</evidence>
<dbReference type="Proteomes" id="UP000243975">
    <property type="component" value="Unassembled WGS sequence"/>
</dbReference>
<sequence>MYKKSSSRRPSPTSSEEPAAPVRLTFVASAREIGGRKNGREGGNERKCPYESSGDESTWLLSAGMQIPITLDYCHPVNVSIPDGVYNHNYAASLSSTTVINYPPNFRYKPLPFGATLAISLACAASSSKGDSEESLDDSSGGDLIQVCEPPPTDADGIEVEIEKLSNNRRRIRSKVAVDASLQTLWSILTDYDRLADFIPGLAVSQVLDKRKNFARLLQIGQQNLAFGLKFNAKGIVDCYEKEFESLNYGQRRDIEFKMIEGDFELFEGKWSIEQSTGGGHEQSVGQRYHTTLSYTVDVEPKMWLPVQLVEGRISKEIKMNLFCLGEAAQKASDNIPSG</sequence>
<dbReference type="PANTHER" id="PTHR34060:SF1">
    <property type="entry name" value="POLYKETIDE CYCLASE _ DEHYDRASE AND LIPID TRANSPORT PROTEIN"/>
    <property type="match status" value="1"/>
</dbReference>
<feature type="region of interest" description="Disordered" evidence="1">
    <location>
        <begin position="130"/>
        <end position="155"/>
    </location>
</feature>
<feature type="compositionally biased region" description="Basic and acidic residues" evidence="1">
    <location>
        <begin position="33"/>
        <end position="49"/>
    </location>
</feature>
<comment type="caution">
    <text evidence="3">The sequence shown here is derived from an EMBL/GenBank/DDBJ whole genome shotgun (WGS) entry which is preliminary data.</text>
</comment>
<organism evidence="3 4">
    <name type="scientific">Cynara cardunculus var. scolymus</name>
    <name type="common">Globe artichoke</name>
    <name type="synonym">Cynara scolymus</name>
    <dbReference type="NCBI Taxonomy" id="59895"/>
    <lineage>
        <taxon>Eukaryota</taxon>
        <taxon>Viridiplantae</taxon>
        <taxon>Streptophyta</taxon>
        <taxon>Embryophyta</taxon>
        <taxon>Tracheophyta</taxon>
        <taxon>Spermatophyta</taxon>
        <taxon>Magnoliopsida</taxon>
        <taxon>eudicotyledons</taxon>
        <taxon>Gunneridae</taxon>
        <taxon>Pentapetalae</taxon>
        <taxon>asterids</taxon>
        <taxon>campanulids</taxon>
        <taxon>Asterales</taxon>
        <taxon>Asteraceae</taxon>
        <taxon>Carduoideae</taxon>
        <taxon>Cardueae</taxon>
        <taxon>Carduinae</taxon>
        <taxon>Cynara</taxon>
    </lineage>
</organism>
<dbReference type="CDD" id="cd08866">
    <property type="entry name" value="SRPBCC_11"/>
    <property type="match status" value="1"/>
</dbReference>
<dbReference type="AlphaFoldDB" id="A0A103XPJ5"/>
<reference evidence="3 4" key="1">
    <citation type="journal article" date="2016" name="Sci. Rep.">
        <title>The genome sequence of the outbreeding globe artichoke constructed de novo incorporating a phase-aware low-pass sequencing strategy of F1 progeny.</title>
        <authorList>
            <person name="Scaglione D."/>
            <person name="Reyes-Chin-Wo S."/>
            <person name="Acquadro A."/>
            <person name="Froenicke L."/>
            <person name="Portis E."/>
            <person name="Beitel C."/>
            <person name="Tirone M."/>
            <person name="Mauro R."/>
            <person name="Lo Monaco A."/>
            <person name="Mauromicale G."/>
            <person name="Faccioli P."/>
            <person name="Cattivelli L."/>
            <person name="Rieseberg L."/>
            <person name="Michelmore R."/>
            <person name="Lanteri S."/>
        </authorList>
    </citation>
    <scope>NUCLEOTIDE SEQUENCE [LARGE SCALE GENOMIC DNA]</scope>
    <source>
        <strain evidence="3">2C</strain>
    </source>
</reference>
<dbReference type="InterPro" id="IPR005031">
    <property type="entry name" value="COQ10_START"/>
</dbReference>
<evidence type="ECO:0000259" key="2">
    <source>
        <dbReference type="Pfam" id="PF03364"/>
    </source>
</evidence>
<proteinExistence type="predicted"/>
<dbReference type="SUPFAM" id="SSF55961">
    <property type="entry name" value="Bet v1-like"/>
    <property type="match status" value="1"/>
</dbReference>